<dbReference type="Pfam" id="PF03055">
    <property type="entry name" value="RPE65"/>
    <property type="match status" value="1"/>
</dbReference>
<gene>
    <name evidence="7" type="primary">ga09684</name>
    <name evidence="7" type="ORF">PR202_ga09684</name>
</gene>
<reference evidence="7" key="1">
    <citation type="journal article" date="2018" name="DNA Res.">
        <title>Multiple hybrid de novo genome assembly of finger millet, an orphan allotetraploid crop.</title>
        <authorList>
            <person name="Hatakeyama M."/>
            <person name="Aluri S."/>
            <person name="Balachadran M.T."/>
            <person name="Sivarajan S.R."/>
            <person name="Patrignani A."/>
            <person name="Gruter S."/>
            <person name="Poveda L."/>
            <person name="Shimizu-Inatsugi R."/>
            <person name="Baeten J."/>
            <person name="Francoijs K.J."/>
            <person name="Nataraja K.N."/>
            <person name="Reddy Y.A.N."/>
            <person name="Phadnis S."/>
            <person name="Ravikumar R.L."/>
            <person name="Schlapbach R."/>
            <person name="Sreeman S.M."/>
            <person name="Shimizu K.K."/>
        </authorList>
    </citation>
    <scope>NUCLEOTIDE SEQUENCE</scope>
</reference>
<sequence>MAAGYLPTLLGAPSSSFFLSSPQPRQTNLLSSPTAHNPLRSVKATTLTEAVTAADRGEKLAAWTSIRQERWEGDLVVEGHLPPWLNGTYLRNGAGVWEVGDSAFDHLFDGYATLVRVSFRQGRATGAHRQVESEAYMSAKANGRPILREFSQCPGKSANLIDRVTNVIGLITGALITDNANVTVTQLGDGRVVCLSESTKSTILVDPDNLGTLGRFRYTDGLSSMLQSGHPVVNESEFLTLLPDLVRSGYLVVRMESGSSERKVIGRVDCRGGPMPGWMHSFAVTEKYVIVPEMPLRYSASNMLKSEFAPFYAFDWLPESGSYMHVLCRSTGKKVASIEVPPFMTFHFINAYEEKAGEDGQATAVIVDCCEYYADPTMIQTLLLHKLRSGTDKDELPDSRVARFRIPLDGIPSGGLQSVLDPEEHGRGIDMCNINQSCLGQNYRYIYACGAHRPCSYLNTLTKIDLLEKRAKTWYEEGAVPSEPFFVARPEATTEDDGVVISIVSDIHGDGYVLVLDATTFKETARVRLPYGLPYGFHGPWNNTLAITFDLNGPLELEDEDIQSVKEATVGLLDLNSVVVHVEEDGPAGGGPNAIPDAHRARGIGPWIGP</sequence>
<evidence type="ECO:0000313" key="8">
    <source>
        <dbReference type="Proteomes" id="UP001054889"/>
    </source>
</evidence>
<dbReference type="Proteomes" id="UP001054889">
    <property type="component" value="Unassembled WGS sequence"/>
</dbReference>
<keyword evidence="3" id="KW-0809">Transit peptide</keyword>
<dbReference type="GO" id="GO:0010436">
    <property type="term" value="F:carotenoid dioxygenase activity"/>
    <property type="evidence" value="ECO:0007669"/>
    <property type="project" value="TreeGrafter"/>
</dbReference>
<evidence type="ECO:0000256" key="2">
    <source>
        <dbReference type="ARBA" id="ARBA00022723"/>
    </source>
</evidence>
<reference evidence="7" key="2">
    <citation type="submission" date="2021-12" db="EMBL/GenBank/DDBJ databases">
        <title>Resequencing data analysis of finger millet.</title>
        <authorList>
            <person name="Hatakeyama M."/>
            <person name="Aluri S."/>
            <person name="Balachadran M.T."/>
            <person name="Sivarajan S.R."/>
            <person name="Poveda L."/>
            <person name="Shimizu-Inatsugi R."/>
            <person name="Schlapbach R."/>
            <person name="Sreeman S.M."/>
            <person name="Shimizu K.K."/>
        </authorList>
    </citation>
    <scope>NUCLEOTIDE SEQUENCE</scope>
</reference>
<protein>
    <submittedName>
        <fullName evidence="7">Uncharacterized protein</fullName>
    </submittedName>
</protein>
<dbReference type="EMBL" id="BQKI01000004">
    <property type="protein sequence ID" value="GJM93154.1"/>
    <property type="molecule type" value="Genomic_DNA"/>
</dbReference>
<evidence type="ECO:0000256" key="6">
    <source>
        <dbReference type="PIRSR" id="PIRSR604294-1"/>
    </source>
</evidence>
<name>A0AAV5C4R6_ELECO</name>
<keyword evidence="4" id="KW-0223">Dioxygenase</keyword>
<dbReference type="GO" id="GO:0046872">
    <property type="term" value="F:metal ion binding"/>
    <property type="evidence" value="ECO:0007669"/>
    <property type="project" value="UniProtKB-KW"/>
</dbReference>
<dbReference type="AlphaFoldDB" id="A0AAV5C4R6"/>
<feature type="binding site" evidence="6">
    <location>
        <position position="230"/>
    </location>
    <ligand>
        <name>Fe cation</name>
        <dbReference type="ChEBI" id="CHEBI:24875"/>
        <note>catalytic</note>
    </ligand>
</feature>
<keyword evidence="2 6" id="KW-0479">Metal-binding</keyword>
<evidence type="ECO:0000256" key="3">
    <source>
        <dbReference type="ARBA" id="ARBA00022946"/>
    </source>
</evidence>
<organism evidence="7 8">
    <name type="scientific">Eleusine coracana subsp. coracana</name>
    <dbReference type="NCBI Taxonomy" id="191504"/>
    <lineage>
        <taxon>Eukaryota</taxon>
        <taxon>Viridiplantae</taxon>
        <taxon>Streptophyta</taxon>
        <taxon>Embryophyta</taxon>
        <taxon>Tracheophyta</taxon>
        <taxon>Spermatophyta</taxon>
        <taxon>Magnoliopsida</taxon>
        <taxon>Liliopsida</taxon>
        <taxon>Poales</taxon>
        <taxon>Poaceae</taxon>
        <taxon>PACMAD clade</taxon>
        <taxon>Chloridoideae</taxon>
        <taxon>Cynodonteae</taxon>
        <taxon>Eleusininae</taxon>
        <taxon>Eleusine</taxon>
    </lineage>
</organism>
<dbReference type="PANTHER" id="PTHR10543">
    <property type="entry name" value="BETA-CAROTENE DIOXYGENASE"/>
    <property type="match status" value="1"/>
</dbReference>
<dbReference type="InterPro" id="IPR004294">
    <property type="entry name" value="Carotenoid_Oase"/>
</dbReference>
<dbReference type="InterPro" id="IPR011048">
    <property type="entry name" value="Haem_d1_sf"/>
</dbReference>
<keyword evidence="8" id="KW-1185">Reference proteome</keyword>
<dbReference type="SUPFAM" id="SSF51004">
    <property type="entry name" value="C-terminal (heme d1) domain of cytochrome cd1-nitrite reductase"/>
    <property type="match status" value="1"/>
</dbReference>
<keyword evidence="5 6" id="KW-0408">Iron</keyword>
<comment type="similarity">
    <text evidence="1">Belongs to the carotenoid oxygenase family.</text>
</comment>
<comment type="cofactor">
    <cofactor evidence="6">
        <name>Fe(2+)</name>
        <dbReference type="ChEBI" id="CHEBI:29033"/>
    </cofactor>
    <text evidence="6">Binds 1 Fe(2+) ion per subunit.</text>
</comment>
<keyword evidence="4" id="KW-0560">Oxidoreductase</keyword>
<dbReference type="GO" id="GO:0016121">
    <property type="term" value="P:carotene catabolic process"/>
    <property type="evidence" value="ECO:0007669"/>
    <property type="project" value="TreeGrafter"/>
</dbReference>
<accession>A0AAV5C4R6</accession>
<dbReference type="GO" id="GO:0009507">
    <property type="term" value="C:chloroplast"/>
    <property type="evidence" value="ECO:0007669"/>
    <property type="project" value="TreeGrafter"/>
</dbReference>
<feature type="binding site" evidence="6">
    <location>
        <position position="280"/>
    </location>
    <ligand>
        <name>Fe cation</name>
        <dbReference type="ChEBI" id="CHEBI:24875"/>
        <note>catalytic</note>
    </ligand>
</feature>
<evidence type="ECO:0000256" key="1">
    <source>
        <dbReference type="ARBA" id="ARBA00006787"/>
    </source>
</evidence>
<proteinExistence type="inferred from homology"/>
<evidence type="ECO:0000256" key="5">
    <source>
        <dbReference type="ARBA" id="ARBA00023004"/>
    </source>
</evidence>
<feature type="binding site" evidence="6">
    <location>
        <position position="347"/>
    </location>
    <ligand>
        <name>Fe cation</name>
        <dbReference type="ChEBI" id="CHEBI:24875"/>
        <note>catalytic</note>
    </ligand>
</feature>
<feature type="binding site" evidence="6">
    <location>
        <position position="538"/>
    </location>
    <ligand>
        <name>Fe cation</name>
        <dbReference type="ChEBI" id="CHEBI:24875"/>
        <note>catalytic</note>
    </ligand>
</feature>
<dbReference type="PANTHER" id="PTHR10543:SF94">
    <property type="entry name" value="CAROTENOID CLEAVAGE DIOXYGENASE 8 HOMOLOG A, CHLOROPLASTIC"/>
    <property type="match status" value="1"/>
</dbReference>
<comment type="caution">
    <text evidence="7">The sequence shown here is derived from an EMBL/GenBank/DDBJ whole genome shotgun (WGS) entry which is preliminary data.</text>
</comment>
<evidence type="ECO:0000256" key="4">
    <source>
        <dbReference type="ARBA" id="ARBA00022964"/>
    </source>
</evidence>
<evidence type="ECO:0000313" key="7">
    <source>
        <dbReference type="EMBL" id="GJM93154.1"/>
    </source>
</evidence>